<dbReference type="PANTHER" id="PTHR32215">
    <property type="entry name" value="CILIA- AND FLAGELLA-ASSOCIATED PROTEIN 57"/>
    <property type="match status" value="1"/>
</dbReference>
<dbReference type="OrthoDB" id="10251741at2759"/>
<dbReference type="InterPro" id="IPR052993">
    <property type="entry name" value="CFA-57"/>
</dbReference>
<dbReference type="InterPro" id="IPR011047">
    <property type="entry name" value="Quinoprotein_ADH-like_sf"/>
</dbReference>
<dbReference type="SMART" id="SM00320">
    <property type="entry name" value="WD40"/>
    <property type="match status" value="6"/>
</dbReference>
<keyword evidence="4" id="KW-1185">Reference proteome</keyword>
<dbReference type="SUPFAM" id="SSF50998">
    <property type="entry name" value="Quinoprotein alcohol dehydrogenase-like"/>
    <property type="match status" value="1"/>
</dbReference>
<dbReference type="InterPro" id="IPR036322">
    <property type="entry name" value="WD40_repeat_dom_sf"/>
</dbReference>
<dbReference type="Gene3D" id="2.130.10.10">
    <property type="entry name" value="YVTN repeat-like/Quinoprotein amine dehydrogenase"/>
    <property type="match status" value="2"/>
</dbReference>
<dbReference type="PANTHER" id="PTHR32215:SF0">
    <property type="entry name" value="CILIA- AND FLAGELLA-ASSOCIATED PROTEIN 57"/>
    <property type="match status" value="1"/>
</dbReference>
<feature type="repeat" description="WD" evidence="1">
    <location>
        <begin position="635"/>
        <end position="668"/>
    </location>
</feature>
<name>A0A8K0GHG3_IGNLU</name>
<evidence type="ECO:0000256" key="1">
    <source>
        <dbReference type="PROSITE-ProRule" id="PRU00221"/>
    </source>
</evidence>
<comment type="caution">
    <text evidence="3">The sequence shown here is derived from an EMBL/GenBank/DDBJ whole genome shotgun (WGS) entry which is preliminary data.</text>
</comment>
<dbReference type="EMBL" id="VTPC01003676">
    <property type="protein sequence ID" value="KAF2898168.1"/>
    <property type="molecule type" value="Genomic_DNA"/>
</dbReference>
<evidence type="ECO:0000256" key="2">
    <source>
        <dbReference type="SAM" id="Coils"/>
    </source>
</evidence>
<evidence type="ECO:0008006" key="5">
    <source>
        <dbReference type="Google" id="ProtNLM"/>
    </source>
</evidence>
<feature type="repeat" description="WD" evidence="1">
    <location>
        <begin position="509"/>
        <end position="550"/>
    </location>
</feature>
<sequence>MSQTIISSAIPLLQPRLVYGLRTDIKGNANFLSDEEVLYPVGGLLSINNFTQKRQKFIKLPDKGLNVTRIVVSPNQKLIGVSEKGERPSIFLYDGATLKKKRQIQLPADRESTGTDYVTYQFTFDSKNIVAVLGEPEWNLYVFRCDKGKLESSAKANNLNGTGTVNEVACNPNDANLIALVGSQVFKMMACTDTVWRQFGFSKSDNLNLSSAAWLSQDRLITGSIDGKFMIFESGDLKAIFWAGDLPIINLKQKDKDDIQQQSSQTNISEPSAGSMHLGEDYQIRCLIVFPKGFAFAYLNGDVHLYEKETPVKFRKRNIFKVPDRNIVREEADAEIVMNEIVALGINPSQDRLVVTCKQNQLYYVRLWGPDLSSNQDIYFHEMGPTLHHGPIGGMDVCSWKPIFITSGEWDRTLRVWNYETEVIELCKQFQEDIHGLAMHPTGLYTIVGFSDKLRFLTIMIDDFVTTREFPIRNCRECAFSSMGQFFAATNGNLIQVYCTITFENLFNLKGHNGKIRGMSWTRDDYKMTSCGTEGAVYEWDIITTKRSSETIIKSCAFSGVVTTSDGKSNFAIGSDGYIRELVNSNIHREVMVFDKGLDVIALSHSDQMLFVAGNEGVIYSVKLPILDNAEYLEFAGHATVIQRMAVTYDDRYLITCSVDSVICVWKLLNIEGKAVKVDKEFTPSTDILISREDLEEKLEAIRDLQLRMHELVTEHSYQMRNMEVLHGMKIKEIHEGYCLAIEDLKEKNESLEAEHAQELSNMNVDMNNLKQAHEEFVQKLEINYNDKLIIEYDKYLLLEDKLANMRLNYENQLEDLRKAKQESEESITNEFLQKLHEKEVQVEELVEETKAKTKEHELIKQQIEDDADREIYELKTAHEKELKEEQDNNVRLRGETGIIKKKLLTSQKEIDELKHTVYSLQNEHVKFKGVIVGLEKDIADLKKEISERDATIQDKERRIYELKRKNQELEKFKFILDFKIKELKSQIEPRDRQIREQTEQINDMVSELENLQKVIMSLDIQLGELREKLSAADNELKREVTKNRAAKAALKTIRTDLHQMSGYIQDIPKLTRTIKEMYHKYNADKDFELTQAEDIESKNEFLRQRDFLERTVKTLQLQVAKNYSSGGADKIRLVDENCTLIAETNSLRKDLKGEVRRNKKMESLLGLTNKYMLARQAQKRLNDAVATTEEIHEEYKQKIKDEANAVNALKEENDRLLGKIIISPEEAFQCSSQQEDESHK</sequence>
<dbReference type="Proteomes" id="UP000801492">
    <property type="component" value="Unassembled WGS sequence"/>
</dbReference>
<dbReference type="SUPFAM" id="SSF50978">
    <property type="entry name" value="WD40 repeat-like"/>
    <property type="match status" value="1"/>
</dbReference>
<feature type="coiled-coil region" evidence="2">
    <location>
        <begin position="695"/>
        <end position="896"/>
    </location>
</feature>
<dbReference type="AlphaFoldDB" id="A0A8K0GHG3"/>
<dbReference type="PROSITE" id="PS50082">
    <property type="entry name" value="WD_REPEATS_2"/>
    <property type="match status" value="2"/>
</dbReference>
<evidence type="ECO:0000313" key="4">
    <source>
        <dbReference type="Proteomes" id="UP000801492"/>
    </source>
</evidence>
<dbReference type="PROSITE" id="PS50294">
    <property type="entry name" value="WD_REPEATS_REGION"/>
    <property type="match status" value="1"/>
</dbReference>
<evidence type="ECO:0000313" key="3">
    <source>
        <dbReference type="EMBL" id="KAF2898168.1"/>
    </source>
</evidence>
<keyword evidence="1" id="KW-0853">WD repeat</keyword>
<protein>
    <recommendedName>
        <fullName evidence="5">Cilia- and flagella-associated protein 57</fullName>
    </recommendedName>
</protein>
<dbReference type="InterPro" id="IPR001680">
    <property type="entry name" value="WD40_rpt"/>
</dbReference>
<organism evidence="3 4">
    <name type="scientific">Ignelater luminosus</name>
    <name type="common">Cucubano</name>
    <name type="synonym">Pyrophorus luminosus</name>
    <dbReference type="NCBI Taxonomy" id="2038154"/>
    <lineage>
        <taxon>Eukaryota</taxon>
        <taxon>Metazoa</taxon>
        <taxon>Ecdysozoa</taxon>
        <taxon>Arthropoda</taxon>
        <taxon>Hexapoda</taxon>
        <taxon>Insecta</taxon>
        <taxon>Pterygota</taxon>
        <taxon>Neoptera</taxon>
        <taxon>Endopterygota</taxon>
        <taxon>Coleoptera</taxon>
        <taxon>Polyphaga</taxon>
        <taxon>Elateriformia</taxon>
        <taxon>Elateroidea</taxon>
        <taxon>Elateridae</taxon>
        <taxon>Agrypninae</taxon>
        <taxon>Pyrophorini</taxon>
        <taxon>Ignelater</taxon>
    </lineage>
</organism>
<dbReference type="Pfam" id="PF00400">
    <property type="entry name" value="WD40"/>
    <property type="match status" value="2"/>
</dbReference>
<dbReference type="Gene3D" id="1.10.287.1490">
    <property type="match status" value="1"/>
</dbReference>
<dbReference type="InterPro" id="IPR015943">
    <property type="entry name" value="WD40/YVTN_repeat-like_dom_sf"/>
</dbReference>
<feature type="coiled-coil region" evidence="2">
    <location>
        <begin position="1179"/>
        <end position="1220"/>
    </location>
</feature>
<reference evidence="3" key="1">
    <citation type="submission" date="2019-08" db="EMBL/GenBank/DDBJ databases">
        <title>The genome of the North American firefly Photinus pyralis.</title>
        <authorList>
            <consortium name="Photinus pyralis genome working group"/>
            <person name="Fallon T.R."/>
            <person name="Sander Lower S.E."/>
            <person name="Weng J.-K."/>
        </authorList>
    </citation>
    <scope>NUCLEOTIDE SEQUENCE</scope>
    <source>
        <strain evidence="3">TRF0915ILg1</strain>
        <tissue evidence="3">Whole body</tissue>
    </source>
</reference>
<proteinExistence type="predicted"/>
<feature type="coiled-coil region" evidence="2">
    <location>
        <begin position="939"/>
        <end position="1043"/>
    </location>
</feature>
<keyword evidence="2" id="KW-0175">Coiled coil</keyword>
<accession>A0A8K0GHG3</accession>
<gene>
    <name evidence="3" type="ORF">ILUMI_08009</name>
</gene>